<proteinExistence type="inferred from homology"/>
<dbReference type="InterPro" id="IPR050422">
    <property type="entry name" value="X-Pro_aminopeptidase_P"/>
</dbReference>
<dbReference type="InterPro" id="IPR033740">
    <property type="entry name" value="Pept_M24B"/>
</dbReference>
<keyword evidence="3 7" id="KW-0378">Hydrolase</keyword>
<dbReference type="Pfam" id="PF01321">
    <property type="entry name" value="Creatinase_N"/>
    <property type="match status" value="1"/>
</dbReference>
<keyword evidence="7" id="KW-0645">Protease</keyword>
<dbReference type="Pfam" id="PF16189">
    <property type="entry name" value="Creatinase_N_2"/>
    <property type="match status" value="1"/>
</dbReference>
<dbReference type="RefSeq" id="WP_183274766.1">
    <property type="nucleotide sequence ID" value="NZ_JACHXV010000002.1"/>
</dbReference>
<dbReference type="EC" id="3.4.11.9" evidence="7"/>
<evidence type="ECO:0000256" key="2">
    <source>
        <dbReference type="ARBA" id="ARBA00022723"/>
    </source>
</evidence>
<dbReference type="Pfam" id="PF00557">
    <property type="entry name" value="Peptidase_M24"/>
    <property type="match status" value="1"/>
</dbReference>
<dbReference type="PANTHER" id="PTHR43763:SF6">
    <property type="entry name" value="XAA-PRO AMINOPEPTIDASE 1"/>
    <property type="match status" value="1"/>
</dbReference>
<keyword evidence="7" id="KW-0031">Aminopeptidase</keyword>
<reference evidence="7 8" key="1">
    <citation type="submission" date="2020-08" db="EMBL/GenBank/DDBJ databases">
        <title>Genomic Encyclopedia of Type Strains, Phase III (KMG-III): the genomes of soil and plant-associated and newly described type strains.</title>
        <authorList>
            <person name="Whitman W."/>
        </authorList>
    </citation>
    <scope>NUCLEOTIDE SEQUENCE [LARGE SCALE GENOMIC DNA]</scope>
    <source>
        <strain evidence="7 8">CECT 8088</strain>
    </source>
</reference>
<dbReference type="EMBL" id="JACHXV010000002">
    <property type="protein sequence ID" value="MBB3172924.1"/>
    <property type="molecule type" value="Genomic_DNA"/>
</dbReference>
<keyword evidence="2" id="KW-0479">Metal-binding</keyword>
<feature type="domain" description="Creatinase N-terminal" evidence="5">
    <location>
        <begin position="11"/>
        <end position="127"/>
    </location>
</feature>
<dbReference type="PANTHER" id="PTHR43763">
    <property type="entry name" value="XAA-PRO AMINOPEPTIDASE 1"/>
    <property type="match status" value="1"/>
</dbReference>
<dbReference type="Gene3D" id="3.90.230.10">
    <property type="entry name" value="Creatinase/methionine aminopeptidase superfamily"/>
    <property type="match status" value="1"/>
</dbReference>
<dbReference type="InterPro" id="IPR029149">
    <property type="entry name" value="Creatin/AminoP/Spt16_N"/>
</dbReference>
<dbReference type="SUPFAM" id="SSF55920">
    <property type="entry name" value="Creatinase/aminopeptidase"/>
    <property type="match status" value="1"/>
</dbReference>
<dbReference type="InterPro" id="IPR000587">
    <property type="entry name" value="Creatinase_N"/>
</dbReference>
<accession>A0A839UX29</accession>
<gene>
    <name evidence="7" type="ORF">FHR90_000738</name>
</gene>
<evidence type="ECO:0000256" key="1">
    <source>
        <dbReference type="ARBA" id="ARBA00008766"/>
    </source>
</evidence>
<dbReference type="SUPFAM" id="SSF53092">
    <property type="entry name" value="Creatinase/prolidase N-terminal domain"/>
    <property type="match status" value="2"/>
</dbReference>
<evidence type="ECO:0000259" key="6">
    <source>
        <dbReference type="Pfam" id="PF16188"/>
    </source>
</evidence>
<dbReference type="GO" id="GO:0005737">
    <property type="term" value="C:cytoplasm"/>
    <property type="evidence" value="ECO:0007669"/>
    <property type="project" value="UniProtKB-ARBA"/>
</dbReference>
<comment type="caution">
    <text evidence="7">The sequence shown here is derived from an EMBL/GenBank/DDBJ whole genome shotgun (WGS) entry which is preliminary data.</text>
</comment>
<dbReference type="InterPro" id="IPR000994">
    <property type="entry name" value="Pept_M24"/>
</dbReference>
<keyword evidence="8" id="KW-1185">Reference proteome</keyword>
<dbReference type="Proteomes" id="UP000557688">
    <property type="component" value="Unassembled WGS sequence"/>
</dbReference>
<dbReference type="CDD" id="cd01085">
    <property type="entry name" value="APP"/>
    <property type="match status" value="1"/>
</dbReference>
<dbReference type="GO" id="GO:0046872">
    <property type="term" value="F:metal ion binding"/>
    <property type="evidence" value="ECO:0007669"/>
    <property type="project" value="UniProtKB-KW"/>
</dbReference>
<protein>
    <submittedName>
        <fullName evidence="7">Xaa-Pro aminopeptidase</fullName>
        <ecNumber evidence="7">3.4.11.9</ecNumber>
    </submittedName>
</protein>
<evidence type="ECO:0000313" key="8">
    <source>
        <dbReference type="Proteomes" id="UP000557688"/>
    </source>
</evidence>
<evidence type="ECO:0000256" key="3">
    <source>
        <dbReference type="ARBA" id="ARBA00022801"/>
    </source>
</evidence>
<dbReference type="InterPro" id="IPR036005">
    <property type="entry name" value="Creatinase/aminopeptidase-like"/>
</dbReference>
<evidence type="ECO:0000313" key="7">
    <source>
        <dbReference type="EMBL" id="MBB3172924.1"/>
    </source>
</evidence>
<evidence type="ECO:0000259" key="4">
    <source>
        <dbReference type="Pfam" id="PF00557"/>
    </source>
</evidence>
<evidence type="ECO:0000259" key="5">
    <source>
        <dbReference type="Pfam" id="PF01321"/>
    </source>
</evidence>
<sequence length="587" mass="62362">MTDTLSPPEKLAALRAVLARDGVQGFLLTRGDAHLGEYVAPDSERLAWLTGFTGSAGCAVVLAERAMVFSDGRYVLQLETQTDGTVWERGHMIELPPERWTAAAAPGARVGYDPRLISAEMLARFERAGLVMVALDHNPVDAVWTDRPAPPLAPALPHEARFSGRDSEDKRRAIAAMIAETGADAVVLTDPASIAWLLNIRGSDVPCTPIAQGFAILRADASVTLYMAPEKLPETTRAWLGNAVATAAPERMAADLAALAGQRVRVDPAGSAVWFAQALRAAGATVVDGPDPVLLPKARKNAVEQEGARSAHLRDGIALAKFLHWLDANAAATSEIGAIEALDGFRAEAAEFRGNSFDAISGAGPDGAIIHYRVTPETDRLIGADTVYLIDSGAQYPDGTTDVTRTVWTGPSPAPDEVADAATRVLQGHIALAAAIFPKGTTGIRLDALARLPLWRAGLDYDHGTGHGIGSFLAVHEGPCSISPRSPPVPLEPGMILSDEPGYYRPGGFGIRAENLLLVGEHTPDGRFLAFETLTLAPFDRRLIATALLSPAERDWIDRYHARVLAQIGPHVPDAVRAWLASACAPL</sequence>
<name>A0A839UX29_9PROT</name>
<dbReference type="FunFam" id="3.90.230.10:FF:000009">
    <property type="entry name" value="xaa-Pro aminopeptidase 2"/>
    <property type="match status" value="1"/>
</dbReference>
<dbReference type="Pfam" id="PF16188">
    <property type="entry name" value="Peptidase_M24_C"/>
    <property type="match status" value="1"/>
</dbReference>
<feature type="domain" description="Peptidase M24 C-terminal" evidence="6">
    <location>
        <begin position="528"/>
        <end position="587"/>
    </location>
</feature>
<dbReference type="InterPro" id="IPR032416">
    <property type="entry name" value="Peptidase_M24_C"/>
</dbReference>
<dbReference type="Gene3D" id="3.40.350.10">
    <property type="entry name" value="Creatinase/prolidase N-terminal domain"/>
    <property type="match status" value="2"/>
</dbReference>
<dbReference type="GO" id="GO:0070006">
    <property type="term" value="F:metalloaminopeptidase activity"/>
    <property type="evidence" value="ECO:0007669"/>
    <property type="project" value="InterPro"/>
</dbReference>
<organism evidence="7 8">
    <name type="scientific">Endobacter medicaginis</name>
    <dbReference type="NCBI Taxonomy" id="1181271"/>
    <lineage>
        <taxon>Bacteria</taxon>
        <taxon>Pseudomonadati</taxon>
        <taxon>Pseudomonadota</taxon>
        <taxon>Alphaproteobacteria</taxon>
        <taxon>Acetobacterales</taxon>
        <taxon>Acetobacteraceae</taxon>
        <taxon>Endobacter</taxon>
    </lineage>
</organism>
<dbReference type="AlphaFoldDB" id="A0A839UX29"/>
<comment type="similarity">
    <text evidence="1">Belongs to the peptidase M24B family.</text>
</comment>
<feature type="domain" description="Peptidase M24" evidence="4">
    <location>
        <begin position="308"/>
        <end position="521"/>
    </location>
</feature>